<comment type="caution">
    <text evidence="1">The sequence shown here is derived from an EMBL/GenBank/DDBJ whole genome shotgun (WGS) entry which is preliminary data.</text>
</comment>
<accession>A0A4Z0R731</accession>
<keyword evidence="2" id="KW-1185">Reference proteome</keyword>
<proteinExistence type="predicted"/>
<dbReference type="Proteomes" id="UP000298460">
    <property type="component" value="Unassembled WGS sequence"/>
</dbReference>
<sequence>MERTELGWQLELSAYIRVNLRRNGWACSGLWAQWCDSHTRLCVTGILYYLKEIKEICGIYSRGVGAYKQAYHCPDGGTIIIREGTNIRSM</sequence>
<name>A0A4Z0R731_9FIRM</name>
<reference evidence="1 2" key="1">
    <citation type="submission" date="2019-03" db="EMBL/GenBank/DDBJ databases">
        <title>Draft Genome Sequence of Desulfosporosinus fructosivorans Strain 63.6F, Isolated from Marine Sediment in the Baltic Sea.</title>
        <authorList>
            <person name="Hausmann B."/>
            <person name="Vandieken V."/>
            <person name="Pjevac P."/>
            <person name="Schreck K."/>
            <person name="Herbold C.W."/>
            <person name="Loy A."/>
        </authorList>
    </citation>
    <scope>NUCLEOTIDE SEQUENCE [LARGE SCALE GENOMIC DNA]</scope>
    <source>
        <strain evidence="1 2">63.6F</strain>
    </source>
</reference>
<evidence type="ECO:0000313" key="1">
    <source>
        <dbReference type="EMBL" id="TGE38139.1"/>
    </source>
</evidence>
<dbReference type="AlphaFoldDB" id="A0A4Z0R731"/>
<evidence type="ECO:0000313" key="2">
    <source>
        <dbReference type="Proteomes" id="UP000298460"/>
    </source>
</evidence>
<gene>
    <name evidence="1" type="ORF">E4K67_09170</name>
</gene>
<organism evidence="1 2">
    <name type="scientific">Desulfosporosinus fructosivorans</name>
    <dbReference type="NCBI Taxonomy" id="2018669"/>
    <lineage>
        <taxon>Bacteria</taxon>
        <taxon>Bacillati</taxon>
        <taxon>Bacillota</taxon>
        <taxon>Clostridia</taxon>
        <taxon>Eubacteriales</taxon>
        <taxon>Desulfitobacteriaceae</taxon>
        <taxon>Desulfosporosinus</taxon>
    </lineage>
</organism>
<dbReference type="EMBL" id="SPQQ01000003">
    <property type="protein sequence ID" value="TGE38139.1"/>
    <property type="molecule type" value="Genomic_DNA"/>
</dbReference>
<protein>
    <submittedName>
        <fullName evidence="1">Uncharacterized protein</fullName>
    </submittedName>
</protein>